<feature type="region of interest" description="Disordered" evidence="1">
    <location>
        <begin position="234"/>
        <end position="274"/>
    </location>
</feature>
<feature type="region of interest" description="Disordered" evidence="1">
    <location>
        <begin position="173"/>
        <end position="216"/>
    </location>
</feature>
<sequence length="366" mass="37560">MGLKEEAPKMFHWLGSLFSSSEPPDRFCPALEPLGGRVVPAATAADVGRASGADAPAAVFTDLDGATATSTGAVLIRLAESATAAPPGGSETRVKFSGPAQLVDDIARIAESLGTVNVGTPVAEREPFSGAKLALAGDLVVEIREALRAAPGEHTWAALQRLWLEGHLFGFDPEGLEQPFGPPSQSTQPAGTPRGTEAPHPTATAPPGPVTDAAPATAPRAHYDWWPIVVLDANEPSGPSPDLAPLPPPAPNTSEGAPRATPSPSPAPAATGAGEPAAAADIIARFLPFDTADLRKGVDDFLYGLEPAIRAVPPELFDEWELGAVLVAGAGAALVAGKLSARTRRAAPRGRTFTDADHERATVLGE</sequence>
<protein>
    <submittedName>
        <fullName evidence="2">Uncharacterized protein</fullName>
    </submittedName>
</protein>
<evidence type="ECO:0000313" key="2">
    <source>
        <dbReference type="EMBL" id="MDY3561123.1"/>
    </source>
</evidence>
<accession>A0ABU5F0L8</accession>
<dbReference type="EMBL" id="JAXBLV010000189">
    <property type="protein sequence ID" value="MDY3561123.1"/>
    <property type="molecule type" value="Genomic_DNA"/>
</dbReference>
<keyword evidence="3" id="KW-1185">Reference proteome</keyword>
<name>A0ABU5F0L8_9BACT</name>
<reference evidence="3" key="1">
    <citation type="journal article" date="2023" name="Mar. Drugs">
        <title>Gemmata algarum, a Novel Planctomycete Isolated from an Algal Mat, Displays Antimicrobial Activity.</title>
        <authorList>
            <person name="Kumar G."/>
            <person name="Kallscheuer N."/>
            <person name="Kashif M."/>
            <person name="Ahamad S."/>
            <person name="Jagadeeshwari U."/>
            <person name="Pannikurungottu S."/>
            <person name="Haufschild T."/>
            <person name="Kabuu M."/>
            <person name="Sasikala C."/>
            <person name="Jogler C."/>
            <person name="Ramana C."/>
        </authorList>
    </citation>
    <scope>NUCLEOTIDE SEQUENCE [LARGE SCALE GENOMIC DNA]</scope>
    <source>
        <strain evidence="3">JC673</strain>
    </source>
</reference>
<dbReference type="RefSeq" id="WP_320687588.1">
    <property type="nucleotide sequence ID" value="NZ_JAXBLV010000189.1"/>
</dbReference>
<evidence type="ECO:0000256" key="1">
    <source>
        <dbReference type="SAM" id="MobiDB-lite"/>
    </source>
</evidence>
<gene>
    <name evidence="2" type="ORF">R5W23_002384</name>
</gene>
<comment type="caution">
    <text evidence="2">The sequence shown here is derived from an EMBL/GenBank/DDBJ whole genome shotgun (WGS) entry which is preliminary data.</text>
</comment>
<feature type="compositionally biased region" description="Pro residues" evidence="1">
    <location>
        <begin position="238"/>
        <end position="251"/>
    </location>
</feature>
<organism evidence="2 3">
    <name type="scientific">Gemmata algarum</name>
    <dbReference type="NCBI Taxonomy" id="2975278"/>
    <lineage>
        <taxon>Bacteria</taxon>
        <taxon>Pseudomonadati</taxon>
        <taxon>Planctomycetota</taxon>
        <taxon>Planctomycetia</taxon>
        <taxon>Gemmatales</taxon>
        <taxon>Gemmataceae</taxon>
        <taxon>Gemmata</taxon>
    </lineage>
</organism>
<dbReference type="Proteomes" id="UP001272242">
    <property type="component" value="Unassembled WGS sequence"/>
</dbReference>
<proteinExistence type="predicted"/>
<evidence type="ECO:0000313" key="3">
    <source>
        <dbReference type="Proteomes" id="UP001272242"/>
    </source>
</evidence>